<protein>
    <submittedName>
        <fullName evidence="1">ESX-1 secretion-associated protein</fullName>
    </submittedName>
</protein>
<evidence type="ECO:0000313" key="2">
    <source>
        <dbReference type="Proteomes" id="UP000315759"/>
    </source>
</evidence>
<dbReference type="Pfam" id="PF10824">
    <property type="entry name" value="T7SS_ESX_EspC"/>
    <property type="match status" value="1"/>
</dbReference>
<evidence type="ECO:0000313" key="1">
    <source>
        <dbReference type="EMBL" id="TQR84467.1"/>
    </source>
</evidence>
<reference evidence="1 2" key="1">
    <citation type="submission" date="2018-10" db="EMBL/GenBank/DDBJ databases">
        <title>Draft genome of Mycobacterium hodleri strain B.</title>
        <authorList>
            <person name="Amande T.J."/>
            <person name="Mcgenity T.J."/>
        </authorList>
    </citation>
    <scope>NUCLEOTIDE SEQUENCE [LARGE SCALE GENOMIC DNA]</scope>
    <source>
        <strain evidence="1 2">B</strain>
    </source>
</reference>
<dbReference type="GO" id="GO:0009306">
    <property type="term" value="P:protein secretion"/>
    <property type="evidence" value="ECO:0007669"/>
    <property type="project" value="InterPro"/>
</dbReference>
<keyword evidence="2" id="KW-1185">Reference proteome</keyword>
<name>A0A544VWV1_9MYCO</name>
<sequence length="103" mass="10964">MTDNLSVLTKFIDEISAKHGTAAGELKVAGETVNDLGASVLATHGVVCALSNMAVSEVETERDAAADKLWKMSHDLSVRLAEASVNYKNADWLAGRDIDACQM</sequence>
<dbReference type="InterPro" id="IPR022536">
    <property type="entry name" value="EspC"/>
</dbReference>
<dbReference type="AlphaFoldDB" id="A0A544VWV1"/>
<accession>A0A544VWV1</accession>
<organism evidence="1 2">
    <name type="scientific">Mycolicibacterium hodleri</name>
    <dbReference type="NCBI Taxonomy" id="49897"/>
    <lineage>
        <taxon>Bacteria</taxon>
        <taxon>Bacillati</taxon>
        <taxon>Actinomycetota</taxon>
        <taxon>Actinomycetes</taxon>
        <taxon>Mycobacteriales</taxon>
        <taxon>Mycobacteriaceae</taxon>
        <taxon>Mycolicibacterium</taxon>
    </lineage>
</organism>
<dbReference type="EMBL" id="VIFX01000030">
    <property type="protein sequence ID" value="TQR84467.1"/>
    <property type="molecule type" value="Genomic_DNA"/>
</dbReference>
<comment type="caution">
    <text evidence="1">The sequence shown here is derived from an EMBL/GenBank/DDBJ whole genome shotgun (WGS) entry which is preliminary data.</text>
</comment>
<dbReference type="Proteomes" id="UP000315759">
    <property type="component" value="Unassembled WGS sequence"/>
</dbReference>
<proteinExistence type="predicted"/>
<dbReference type="RefSeq" id="WP_142554044.1">
    <property type="nucleotide sequence ID" value="NZ_VIFX01000030.1"/>
</dbReference>
<gene>
    <name evidence="1" type="ORF">D8S82_21510</name>
</gene>